<evidence type="ECO:0000259" key="6">
    <source>
        <dbReference type="PROSITE" id="PS51192"/>
    </source>
</evidence>
<proteinExistence type="predicted"/>
<evidence type="ECO:0000256" key="1">
    <source>
        <dbReference type="ARBA" id="ARBA00022741"/>
    </source>
</evidence>
<dbReference type="PANTHER" id="PTHR47959:SF16">
    <property type="entry name" value="CRISPR-ASSOCIATED NUCLEASE_HELICASE CAS3-RELATED"/>
    <property type="match status" value="1"/>
</dbReference>
<dbReference type="GO" id="GO:0003676">
    <property type="term" value="F:nucleic acid binding"/>
    <property type="evidence" value="ECO:0007669"/>
    <property type="project" value="InterPro"/>
</dbReference>
<dbReference type="Pfam" id="PF00270">
    <property type="entry name" value="DEAD"/>
    <property type="match status" value="1"/>
</dbReference>
<evidence type="ECO:0000256" key="3">
    <source>
        <dbReference type="ARBA" id="ARBA00022806"/>
    </source>
</evidence>
<keyword evidence="2" id="KW-0378">Hydrolase</keyword>
<reference evidence="8 9" key="1">
    <citation type="submission" date="2021-04" db="EMBL/GenBank/DDBJ databases">
        <title>Complete genome sequence of Stygiolobus sp. KN-1.</title>
        <authorList>
            <person name="Nakamura K."/>
            <person name="Sakai H."/>
            <person name="Kurosawa N."/>
        </authorList>
    </citation>
    <scope>NUCLEOTIDE SEQUENCE [LARGE SCALE GENOMIC DNA]</scope>
    <source>
        <strain evidence="8 9">KN-1</strain>
    </source>
</reference>
<organism evidence="8 9">
    <name type="scientific">Stygiolobus caldivivus</name>
    <dbReference type="NCBI Taxonomy" id="2824673"/>
    <lineage>
        <taxon>Archaea</taxon>
        <taxon>Thermoproteota</taxon>
        <taxon>Thermoprotei</taxon>
        <taxon>Sulfolobales</taxon>
        <taxon>Sulfolobaceae</taxon>
        <taxon>Stygiolobus</taxon>
    </lineage>
</organism>
<keyword evidence="3" id="KW-0347">Helicase</keyword>
<dbReference type="PANTHER" id="PTHR47959">
    <property type="entry name" value="ATP-DEPENDENT RNA HELICASE RHLE-RELATED"/>
    <property type="match status" value="1"/>
</dbReference>
<keyword evidence="1" id="KW-0547">Nucleotide-binding</keyword>
<dbReference type="NCBIfam" id="TIGR01587">
    <property type="entry name" value="cas3_core"/>
    <property type="match status" value="1"/>
</dbReference>
<evidence type="ECO:0000256" key="5">
    <source>
        <dbReference type="ARBA" id="ARBA00023118"/>
    </source>
</evidence>
<dbReference type="InterPro" id="IPR011545">
    <property type="entry name" value="DEAD/DEAH_box_helicase_dom"/>
</dbReference>
<keyword evidence="4" id="KW-0067">ATP-binding</keyword>
<dbReference type="InterPro" id="IPR006474">
    <property type="entry name" value="Helicase_Cas3_CRISPR-ass_core"/>
</dbReference>
<dbReference type="InterPro" id="IPR014001">
    <property type="entry name" value="Helicase_ATP-bd"/>
</dbReference>
<dbReference type="GO" id="GO:0005524">
    <property type="term" value="F:ATP binding"/>
    <property type="evidence" value="ECO:0007669"/>
    <property type="project" value="UniProtKB-KW"/>
</dbReference>
<dbReference type="GO" id="GO:0140097">
    <property type="term" value="F:catalytic activity, acting on DNA"/>
    <property type="evidence" value="ECO:0007669"/>
    <property type="project" value="UniProtKB-ARBA"/>
</dbReference>
<evidence type="ECO:0000256" key="4">
    <source>
        <dbReference type="ARBA" id="ARBA00022840"/>
    </source>
</evidence>
<evidence type="ECO:0000313" key="8">
    <source>
        <dbReference type="EMBL" id="BCU69800.1"/>
    </source>
</evidence>
<dbReference type="GO" id="GO:0016787">
    <property type="term" value="F:hydrolase activity"/>
    <property type="evidence" value="ECO:0007669"/>
    <property type="project" value="UniProtKB-KW"/>
</dbReference>
<dbReference type="SMART" id="SM00490">
    <property type="entry name" value="HELICc"/>
    <property type="match status" value="1"/>
</dbReference>
<keyword evidence="5" id="KW-0051">Antiviral defense</keyword>
<dbReference type="Pfam" id="PF22590">
    <property type="entry name" value="Cas3-like_C_2"/>
    <property type="match status" value="1"/>
</dbReference>
<dbReference type="Proteomes" id="UP000825123">
    <property type="component" value="Chromosome"/>
</dbReference>
<dbReference type="PROSITE" id="PS51194">
    <property type="entry name" value="HELICASE_CTER"/>
    <property type="match status" value="1"/>
</dbReference>
<dbReference type="PROSITE" id="PS51192">
    <property type="entry name" value="HELICASE_ATP_BIND_1"/>
    <property type="match status" value="1"/>
</dbReference>
<dbReference type="GO" id="GO:0005829">
    <property type="term" value="C:cytosol"/>
    <property type="evidence" value="ECO:0007669"/>
    <property type="project" value="TreeGrafter"/>
</dbReference>
<keyword evidence="9" id="KW-1185">Reference proteome</keyword>
<evidence type="ECO:0000313" key="9">
    <source>
        <dbReference type="Proteomes" id="UP000825123"/>
    </source>
</evidence>
<dbReference type="GO" id="GO:0003724">
    <property type="term" value="F:RNA helicase activity"/>
    <property type="evidence" value="ECO:0007669"/>
    <property type="project" value="TreeGrafter"/>
</dbReference>
<dbReference type="AlphaFoldDB" id="A0A8D5U665"/>
<dbReference type="GO" id="GO:0051607">
    <property type="term" value="P:defense response to virus"/>
    <property type="evidence" value="ECO:0007669"/>
    <property type="project" value="UniProtKB-KW"/>
</dbReference>
<feature type="domain" description="Helicase ATP-binding" evidence="6">
    <location>
        <begin position="32"/>
        <end position="218"/>
    </location>
</feature>
<dbReference type="KEGG" id="csty:KN1_10970"/>
<protein>
    <submittedName>
        <fullName evidence="8">CRISPR-associated helicase Cas3</fullName>
    </submittedName>
</protein>
<dbReference type="SMART" id="SM00487">
    <property type="entry name" value="DEXDc"/>
    <property type="match status" value="1"/>
</dbReference>
<dbReference type="GeneID" id="66162839"/>
<evidence type="ECO:0000256" key="2">
    <source>
        <dbReference type="ARBA" id="ARBA00022801"/>
    </source>
</evidence>
<sequence>MSVVRPGTLSKAYEDFITVNGLQDRKAIRETVEELERGKNVILKAPTGYGKTTLTKVLANAVDDEYFDRVIHVLPLRSIVQDLYTKLKADSEKGVIKTKSIAAQDMDFADSPFFISKVTVTTLDTFILNLFKLPAVELRQVFQDYGSHYELPRGMIYSSIVVLDEFHLLGEEGRPLTAGLAAVKSLTDAGVPVIVMSATIDKALESLIKKYGRDFTVVEDKGFRIDREVVVKRIGDKDVVSTVVNQYGQGKRVLVVFNTRVEAVNFYKELKDRGLNPVLVHSKFNRRDRAELVSKVFKERLVVSTQVIEAGVDTSFDVLVTEACPAPNLIQRAGRVARYGGYGEVYVFPFRGKVYDEKEVRAVWESLGERLPELGDREYTVESKLLNNLATIDHSVFTDYNTAKRLYQSVCNIVRETSIIMGFPRGEYDADSAVPLTEEEALYAMKKNGVVKGGKEVGGYTPPRDVCLQLAFLRDGVDGVVISGYDKEVGGVV</sequence>
<evidence type="ECO:0000259" key="7">
    <source>
        <dbReference type="PROSITE" id="PS51194"/>
    </source>
</evidence>
<dbReference type="InterPro" id="IPR050079">
    <property type="entry name" value="DEAD_box_RNA_helicase"/>
</dbReference>
<dbReference type="InterPro" id="IPR027417">
    <property type="entry name" value="P-loop_NTPase"/>
</dbReference>
<name>A0A8D5U665_9CREN</name>
<dbReference type="RefSeq" id="WP_221289829.1">
    <property type="nucleotide sequence ID" value="NZ_AP024597.1"/>
</dbReference>
<dbReference type="SUPFAM" id="SSF52540">
    <property type="entry name" value="P-loop containing nucleoside triphosphate hydrolases"/>
    <property type="match status" value="1"/>
</dbReference>
<dbReference type="Gene3D" id="3.40.50.300">
    <property type="entry name" value="P-loop containing nucleotide triphosphate hydrolases"/>
    <property type="match status" value="2"/>
</dbReference>
<dbReference type="EMBL" id="AP024597">
    <property type="protein sequence ID" value="BCU69800.1"/>
    <property type="molecule type" value="Genomic_DNA"/>
</dbReference>
<gene>
    <name evidence="8" type="ORF">KN1_10970</name>
</gene>
<dbReference type="InterPro" id="IPR001650">
    <property type="entry name" value="Helicase_C-like"/>
</dbReference>
<accession>A0A8D5U665</accession>
<feature type="domain" description="Helicase C-terminal" evidence="7">
    <location>
        <begin position="235"/>
        <end position="382"/>
    </location>
</feature>
<dbReference type="InterPro" id="IPR054712">
    <property type="entry name" value="Cas3-like_dom"/>
</dbReference>